<keyword evidence="2 6" id="KW-0378">Hydrolase</keyword>
<keyword evidence="1 6" id="KW-0547">Nucleotide-binding</keyword>
<dbReference type="InterPro" id="IPR011545">
    <property type="entry name" value="DEAD/DEAH_box_helicase_dom"/>
</dbReference>
<dbReference type="SUPFAM" id="SSF52540">
    <property type="entry name" value="P-loop containing nucleoside triphosphate hydrolases"/>
    <property type="match status" value="1"/>
</dbReference>
<accession>A0A1B0DDC9</accession>
<evidence type="ECO:0000259" key="10">
    <source>
        <dbReference type="PROSITE" id="PS51194"/>
    </source>
</evidence>
<dbReference type="AlphaFoldDB" id="A0A1B0DDC9"/>
<evidence type="ECO:0000259" key="11">
    <source>
        <dbReference type="PROSITE" id="PS51195"/>
    </source>
</evidence>
<dbReference type="EMBL" id="AJVK01031837">
    <property type="status" value="NOT_ANNOTATED_CDS"/>
    <property type="molecule type" value="Genomic_DNA"/>
</dbReference>
<feature type="domain" description="DEAD-box RNA helicase Q" evidence="11">
    <location>
        <begin position="128"/>
        <end position="157"/>
    </location>
</feature>
<comment type="similarity">
    <text evidence="6">Belongs to the DEAD box helicase family.</text>
</comment>
<dbReference type="VEuPathDB" id="VectorBase:PPAI005900"/>
<dbReference type="PROSITE" id="PS51194">
    <property type="entry name" value="HELICASE_CTER"/>
    <property type="match status" value="1"/>
</dbReference>
<dbReference type="PROSITE" id="PS51192">
    <property type="entry name" value="HELICASE_ATP_BIND_1"/>
    <property type="match status" value="1"/>
</dbReference>
<dbReference type="Proteomes" id="UP000092462">
    <property type="component" value="Unassembled WGS sequence"/>
</dbReference>
<name>A0A1B0DDC9_PHLPP</name>
<feature type="compositionally biased region" description="Basic and acidic residues" evidence="8">
    <location>
        <begin position="14"/>
        <end position="30"/>
    </location>
</feature>
<sequence length="563" mass="63299">VRDNVSSDSDSSEETDKQSPEKSPEGKNEEDGNITIGIYSEPPEKKPKESKLLANEAVFTSKKPPRKVDHRTEAYKSGTLEAPDSSSEVEDTPQRYKKRKRLSEIRAEMPTIDWKEVNPLKESLFSGLPLSSLDLHPHLVKNLNDQLQIKELTSIQQRAIPSILEQKDALIRSQTGSGKTLAYALPVVQILQNIRPKLTREGGIQALVVAPTRELVIQTYELFVKLLKPFTWIIPGYLCGGEKRKSEKARLRKGINIMIGTPGRLCDHLNHTESFQLNSVKWLILDEADRLLELGYERDVKMLVDALNANNSTEDGGKSRQTLLLSATLTPAVEKLAGLALNDPLFIDNTESAKSDYKEDFSKVVQEAISGEKLVVPDTMKQIFVVLPPKLRLAALSGLIAFEHRRKRDVKILVFLATQDLVDFHHDIMVEILTRKVVEEEDEDVENEENDYEDGEKSGEECLLPGVRFFKLHGSMTQTERKSVFKEFRNCKSGVLLSTDVAARGLDVPEVDCVVQFTPPQKLSDYVHRIGRTARAGRSGRAVIFLNPFEVKFVHTLNEKGLK</sequence>
<evidence type="ECO:0000256" key="7">
    <source>
        <dbReference type="RuleBase" id="RU365068"/>
    </source>
</evidence>
<evidence type="ECO:0000256" key="6">
    <source>
        <dbReference type="RuleBase" id="RU000492"/>
    </source>
</evidence>
<dbReference type="CDD" id="cd18787">
    <property type="entry name" value="SF2_C_DEAD"/>
    <property type="match status" value="1"/>
</dbReference>
<reference evidence="12" key="1">
    <citation type="submission" date="2022-08" db="UniProtKB">
        <authorList>
            <consortium name="EnsemblMetazoa"/>
        </authorList>
    </citation>
    <scope>IDENTIFICATION</scope>
    <source>
        <strain evidence="12">Israel</strain>
    </source>
</reference>
<dbReference type="SMART" id="SM00487">
    <property type="entry name" value="DEXDc"/>
    <property type="match status" value="1"/>
</dbReference>
<evidence type="ECO:0000313" key="12">
    <source>
        <dbReference type="EnsemblMetazoa" id="PPAI005900-PA"/>
    </source>
</evidence>
<evidence type="ECO:0000259" key="9">
    <source>
        <dbReference type="PROSITE" id="PS51192"/>
    </source>
</evidence>
<dbReference type="InterPro" id="IPR001650">
    <property type="entry name" value="Helicase_C-like"/>
</dbReference>
<dbReference type="InterPro" id="IPR014001">
    <property type="entry name" value="Helicase_ATP-bd"/>
</dbReference>
<dbReference type="PANTHER" id="PTHR24031">
    <property type="entry name" value="RNA HELICASE"/>
    <property type="match status" value="1"/>
</dbReference>
<dbReference type="EMBL" id="AJVK01031836">
    <property type="status" value="NOT_ANNOTATED_CDS"/>
    <property type="molecule type" value="Genomic_DNA"/>
</dbReference>
<keyword evidence="13" id="KW-1185">Reference proteome</keyword>
<dbReference type="Pfam" id="PF00271">
    <property type="entry name" value="Helicase_C"/>
    <property type="match status" value="1"/>
</dbReference>
<evidence type="ECO:0000256" key="4">
    <source>
        <dbReference type="ARBA" id="ARBA00022840"/>
    </source>
</evidence>
<dbReference type="EC" id="3.6.4.13" evidence="7"/>
<evidence type="ECO:0000256" key="3">
    <source>
        <dbReference type="ARBA" id="ARBA00022806"/>
    </source>
</evidence>
<keyword evidence="3 6" id="KW-0347">Helicase</keyword>
<dbReference type="InterPro" id="IPR014014">
    <property type="entry name" value="RNA_helicase_DEAD_Q_motif"/>
</dbReference>
<comment type="domain">
    <text evidence="7">The Q motif is unique to and characteristic of the DEAD box family of RNA helicases and controls ATP binding and hydrolysis.</text>
</comment>
<dbReference type="EnsemblMetazoa" id="PPAI005900-RA">
    <property type="protein sequence ID" value="PPAI005900-PA"/>
    <property type="gene ID" value="PPAI005900"/>
</dbReference>
<dbReference type="Gene3D" id="3.40.50.300">
    <property type="entry name" value="P-loop containing nucleotide triphosphate hydrolases"/>
    <property type="match status" value="2"/>
</dbReference>
<dbReference type="Pfam" id="PF00270">
    <property type="entry name" value="DEAD"/>
    <property type="match status" value="1"/>
</dbReference>
<comment type="catalytic activity">
    <reaction evidence="7">
        <text>ATP + H2O = ADP + phosphate + H(+)</text>
        <dbReference type="Rhea" id="RHEA:13065"/>
        <dbReference type="ChEBI" id="CHEBI:15377"/>
        <dbReference type="ChEBI" id="CHEBI:15378"/>
        <dbReference type="ChEBI" id="CHEBI:30616"/>
        <dbReference type="ChEBI" id="CHEBI:43474"/>
        <dbReference type="ChEBI" id="CHEBI:456216"/>
        <dbReference type="EC" id="3.6.4.13"/>
    </reaction>
</comment>
<dbReference type="PROSITE" id="PS51195">
    <property type="entry name" value="Q_MOTIF"/>
    <property type="match status" value="1"/>
</dbReference>
<dbReference type="InterPro" id="IPR027417">
    <property type="entry name" value="P-loop_NTPase"/>
</dbReference>
<evidence type="ECO:0000256" key="5">
    <source>
        <dbReference type="ARBA" id="ARBA00022884"/>
    </source>
</evidence>
<evidence type="ECO:0000313" key="13">
    <source>
        <dbReference type="Proteomes" id="UP000092462"/>
    </source>
</evidence>
<evidence type="ECO:0000256" key="1">
    <source>
        <dbReference type="ARBA" id="ARBA00022741"/>
    </source>
</evidence>
<dbReference type="CDD" id="cd17949">
    <property type="entry name" value="DEADc_DDX31"/>
    <property type="match status" value="1"/>
</dbReference>
<keyword evidence="4 6" id="KW-0067">ATP-binding</keyword>
<proteinExistence type="inferred from homology"/>
<comment type="function">
    <text evidence="7">RNA helicase.</text>
</comment>
<dbReference type="GO" id="GO:0016787">
    <property type="term" value="F:hydrolase activity"/>
    <property type="evidence" value="ECO:0007669"/>
    <property type="project" value="UniProtKB-KW"/>
</dbReference>
<dbReference type="InterPro" id="IPR000629">
    <property type="entry name" value="RNA-helicase_DEAD-box_CS"/>
</dbReference>
<organism evidence="12 13">
    <name type="scientific">Phlebotomus papatasi</name>
    <name type="common">Sandfly</name>
    <dbReference type="NCBI Taxonomy" id="29031"/>
    <lineage>
        <taxon>Eukaryota</taxon>
        <taxon>Metazoa</taxon>
        <taxon>Ecdysozoa</taxon>
        <taxon>Arthropoda</taxon>
        <taxon>Hexapoda</taxon>
        <taxon>Insecta</taxon>
        <taxon>Pterygota</taxon>
        <taxon>Neoptera</taxon>
        <taxon>Endopterygota</taxon>
        <taxon>Diptera</taxon>
        <taxon>Nematocera</taxon>
        <taxon>Psychodoidea</taxon>
        <taxon>Psychodidae</taxon>
        <taxon>Phlebotomus</taxon>
        <taxon>Phlebotomus</taxon>
    </lineage>
</organism>
<feature type="region of interest" description="Disordered" evidence="8">
    <location>
        <begin position="1"/>
        <end position="95"/>
    </location>
</feature>
<feature type="domain" description="Helicase C-terminal" evidence="10">
    <location>
        <begin position="379"/>
        <end position="563"/>
    </location>
</feature>
<protein>
    <recommendedName>
        <fullName evidence="7">ATP-dependent RNA helicase</fullName>
        <ecNumber evidence="7">3.6.4.13</ecNumber>
    </recommendedName>
</protein>
<evidence type="ECO:0000256" key="2">
    <source>
        <dbReference type="ARBA" id="ARBA00022801"/>
    </source>
</evidence>
<dbReference type="PROSITE" id="PS00039">
    <property type="entry name" value="DEAD_ATP_HELICASE"/>
    <property type="match status" value="1"/>
</dbReference>
<dbReference type="GO" id="GO:0003723">
    <property type="term" value="F:RNA binding"/>
    <property type="evidence" value="ECO:0007669"/>
    <property type="project" value="UniProtKB-UniRule"/>
</dbReference>
<dbReference type="VEuPathDB" id="VectorBase:PPAPM1_002941"/>
<dbReference type="GO" id="GO:0003724">
    <property type="term" value="F:RNA helicase activity"/>
    <property type="evidence" value="ECO:0007669"/>
    <property type="project" value="UniProtKB-EC"/>
</dbReference>
<feature type="domain" description="Helicase ATP-binding" evidence="9">
    <location>
        <begin position="160"/>
        <end position="347"/>
    </location>
</feature>
<dbReference type="GO" id="GO:0005524">
    <property type="term" value="F:ATP binding"/>
    <property type="evidence" value="ECO:0007669"/>
    <property type="project" value="UniProtKB-UniRule"/>
</dbReference>
<dbReference type="GO" id="GO:0010468">
    <property type="term" value="P:regulation of gene expression"/>
    <property type="evidence" value="ECO:0007669"/>
    <property type="project" value="UniProtKB-ARBA"/>
</dbReference>
<feature type="compositionally biased region" description="Basic and acidic residues" evidence="8">
    <location>
        <begin position="42"/>
        <end position="51"/>
    </location>
</feature>
<evidence type="ECO:0000256" key="8">
    <source>
        <dbReference type="SAM" id="MobiDB-lite"/>
    </source>
</evidence>
<keyword evidence="5 7" id="KW-0694">RNA-binding</keyword>
<dbReference type="SMART" id="SM00490">
    <property type="entry name" value="HELICc"/>
    <property type="match status" value="1"/>
</dbReference>